<dbReference type="InterPro" id="IPR003801">
    <property type="entry name" value="GTP_cyclohydrolase_FolE2/MptA"/>
</dbReference>
<dbReference type="Gene3D" id="3.10.270.10">
    <property type="entry name" value="Urate Oxidase"/>
    <property type="match status" value="1"/>
</dbReference>
<proteinExistence type="predicted"/>
<sequence length="293" mass="32433">MTLTRDVQSEEAPFSVGIDWVAVSDVYIPLGEIELNGVRFAAIPRIKAAVNLSGSQRGIHASRSVEAVKWAALRVDGSTFHKLASLIAGKLLENHSYSTRAYSVVNAKFFNAEKTPVSMNDSLESFDIILKSYAKRFNGAVILRNFIGVKTTGITACPCAQQVIQEIYAKANGGGSTPGVTHMQRCYASVLVETDGSIAFEDLLEVLRKSFSSRTLELLKRHDEAALVLEAVESPRFVEDVVRHVAEKVVRRFPQIPDENHVIIRVKSLESIHQHNLESTLRTTFGKLRKNLN</sequence>
<protein>
    <submittedName>
        <fullName evidence="2">GTP cyclohydrolase I FolE2</fullName>
    </submittedName>
</protein>
<reference evidence="2" key="1">
    <citation type="journal article" date="2020" name="mSystems">
        <title>Genome- and Community-Level Interaction Insights into Carbon Utilization and Element Cycling Functions of Hydrothermarchaeota in Hydrothermal Sediment.</title>
        <authorList>
            <person name="Zhou Z."/>
            <person name="Liu Y."/>
            <person name="Xu W."/>
            <person name="Pan J."/>
            <person name="Luo Z.H."/>
            <person name="Li M."/>
        </authorList>
    </citation>
    <scope>NUCLEOTIDE SEQUENCE [LARGE SCALE GENOMIC DNA]</scope>
    <source>
        <strain evidence="2">SpSt-1056</strain>
    </source>
</reference>
<dbReference type="EMBL" id="DRWN01000061">
    <property type="protein sequence ID" value="HHK68927.1"/>
    <property type="molecule type" value="Genomic_DNA"/>
</dbReference>
<gene>
    <name evidence="2" type="ORF">ENM11_07240</name>
</gene>
<evidence type="ECO:0000313" key="2">
    <source>
        <dbReference type="EMBL" id="HHK68927.1"/>
    </source>
</evidence>
<comment type="caution">
    <text evidence="2">The sequence shown here is derived from an EMBL/GenBank/DDBJ whole genome shotgun (WGS) entry which is preliminary data.</text>
</comment>
<dbReference type="PANTHER" id="PTHR36445">
    <property type="entry name" value="GTP CYCLOHYDROLASE MPTA"/>
    <property type="match status" value="1"/>
</dbReference>
<accession>A0A7C5Q7D6</accession>
<name>A0A7C5Q7D6_CALS0</name>
<organism evidence="2">
    <name type="scientific">Caldiarchaeum subterraneum</name>
    <dbReference type="NCBI Taxonomy" id="311458"/>
    <lineage>
        <taxon>Archaea</taxon>
        <taxon>Nitrososphaerota</taxon>
        <taxon>Candidatus Caldarchaeales</taxon>
        <taxon>Candidatus Caldarchaeaceae</taxon>
        <taxon>Candidatus Caldarchaeum</taxon>
    </lineage>
</organism>
<evidence type="ECO:0000256" key="1">
    <source>
        <dbReference type="ARBA" id="ARBA00022801"/>
    </source>
</evidence>
<keyword evidence="1 2" id="KW-0378">Hydrolase</keyword>
<dbReference type="Pfam" id="PF02649">
    <property type="entry name" value="GCHY-1"/>
    <property type="match status" value="1"/>
</dbReference>
<dbReference type="GO" id="GO:0003934">
    <property type="term" value="F:GTP cyclohydrolase I activity"/>
    <property type="evidence" value="ECO:0007669"/>
    <property type="project" value="InterPro"/>
</dbReference>
<dbReference type="PANTHER" id="PTHR36445:SF1">
    <property type="entry name" value="GTP CYCLOHYDROLASE MPTA"/>
    <property type="match status" value="1"/>
</dbReference>
<dbReference type="AlphaFoldDB" id="A0A7C5Q7D6"/>